<dbReference type="InterPro" id="IPR011033">
    <property type="entry name" value="PRC_barrel-like_sf"/>
</dbReference>
<dbReference type="InterPro" id="IPR056792">
    <property type="entry name" value="PRC_RimM"/>
</dbReference>
<comment type="subunit">
    <text evidence="5">Binds ribosomal protein uS19.</text>
</comment>
<dbReference type="NCBIfam" id="TIGR02273">
    <property type="entry name" value="16S_RimM"/>
    <property type="match status" value="1"/>
</dbReference>
<comment type="caution">
    <text evidence="9">The sequence shown here is derived from an EMBL/GenBank/DDBJ whole genome shotgun (WGS) entry which is preliminary data.</text>
</comment>
<sequence>MARPQIPPTAPLSDPVLLAEIGAAHGVRGQVRVKSHTGDPEAFRDYGPLYDERGRRFVVASARPLKDDMLVVAFEGLTDRTAAEALTRTKLYVDRSALPEPEDEDEFYHADLVGLSVVTAAGETVGTVVAVQNFGADDLIEVARPGRRSVHVPFTRAVVPVVDVAGGRIVIEPPEGLLDDDARPEPGEDGGDAP</sequence>
<dbReference type="InterPro" id="IPR036976">
    <property type="entry name" value="RimM_N_sf"/>
</dbReference>
<gene>
    <name evidence="5" type="primary">rimM</name>
    <name evidence="9" type="ORF">EDD54_3002</name>
</gene>
<accession>A0A4R6RE32</accession>
<comment type="subcellular location">
    <subcellularLocation>
        <location evidence="5">Cytoplasm</location>
    </subcellularLocation>
</comment>
<dbReference type="Pfam" id="PF01782">
    <property type="entry name" value="RimM"/>
    <property type="match status" value="1"/>
</dbReference>
<dbReference type="Proteomes" id="UP000294547">
    <property type="component" value="Unassembled WGS sequence"/>
</dbReference>
<evidence type="ECO:0000313" key="9">
    <source>
        <dbReference type="EMBL" id="TDP84394.1"/>
    </source>
</evidence>
<keyword evidence="10" id="KW-1185">Reference proteome</keyword>
<proteinExistence type="inferred from homology"/>
<feature type="domain" description="Ribosome maturation factor RimM PRC barrel" evidence="8">
    <location>
        <begin position="110"/>
        <end position="177"/>
    </location>
</feature>
<keyword evidence="1 5" id="KW-0963">Cytoplasm</keyword>
<comment type="function">
    <text evidence="5">An accessory protein needed during the final step in the assembly of 30S ribosomal subunit, possibly for assembly of the head region. Essential for efficient processing of 16S rRNA. May be needed both before and after RbfA during the maturation of 16S rRNA. It has affinity for free ribosomal 30S subunits but not for 70S ribosomes.</text>
</comment>
<dbReference type="AlphaFoldDB" id="A0A4R6RE32"/>
<dbReference type="GO" id="GO:0005737">
    <property type="term" value="C:cytoplasm"/>
    <property type="evidence" value="ECO:0007669"/>
    <property type="project" value="UniProtKB-SubCell"/>
</dbReference>
<dbReference type="GO" id="GO:0006364">
    <property type="term" value="P:rRNA processing"/>
    <property type="evidence" value="ECO:0007669"/>
    <property type="project" value="UniProtKB-UniRule"/>
</dbReference>
<dbReference type="SUPFAM" id="SSF50447">
    <property type="entry name" value="Translation proteins"/>
    <property type="match status" value="1"/>
</dbReference>
<dbReference type="Gene3D" id="2.40.30.60">
    <property type="entry name" value="RimM"/>
    <property type="match status" value="1"/>
</dbReference>
<dbReference type="HAMAP" id="MF_00014">
    <property type="entry name" value="Ribosome_mat_RimM"/>
    <property type="match status" value="1"/>
</dbReference>
<dbReference type="EMBL" id="SNXY01000008">
    <property type="protein sequence ID" value="TDP84394.1"/>
    <property type="molecule type" value="Genomic_DNA"/>
</dbReference>
<dbReference type="OrthoDB" id="9788191at2"/>
<dbReference type="GO" id="GO:0042274">
    <property type="term" value="P:ribosomal small subunit biogenesis"/>
    <property type="evidence" value="ECO:0007669"/>
    <property type="project" value="UniProtKB-UniRule"/>
</dbReference>
<dbReference type="PANTHER" id="PTHR33692">
    <property type="entry name" value="RIBOSOME MATURATION FACTOR RIMM"/>
    <property type="match status" value="1"/>
</dbReference>
<evidence type="ECO:0000259" key="7">
    <source>
        <dbReference type="Pfam" id="PF01782"/>
    </source>
</evidence>
<dbReference type="Pfam" id="PF24986">
    <property type="entry name" value="PRC_RimM"/>
    <property type="match status" value="1"/>
</dbReference>
<feature type="domain" description="RimM N-terminal" evidence="7">
    <location>
        <begin position="18"/>
        <end position="96"/>
    </location>
</feature>
<dbReference type="RefSeq" id="WP_126540399.1">
    <property type="nucleotide sequence ID" value="NZ_BSPM01000002.1"/>
</dbReference>
<reference evidence="9 10" key="1">
    <citation type="submission" date="2019-03" db="EMBL/GenBank/DDBJ databases">
        <title>Genomic Encyclopedia of Type Strains, Phase IV (KMG-IV): sequencing the most valuable type-strain genomes for metagenomic binning, comparative biology and taxonomic classification.</title>
        <authorList>
            <person name="Goeker M."/>
        </authorList>
    </citation>
    <scope>NUCLEOTIDE SEQUENCE [LARGE SCALE GENOMIC DNA]</scope>
    <source>
        <strain evidence="9 10">DSM 102969</strain>
    </source>
</reference>
<evidence type="ECO:0000259" key="8">
    <source>
        <dbReference type="Pfam" id="PF24986"/>
    </source>
</evidence>
<evidence type="ECO:0000256" key="5">
    <source>
        <dbReference type="HAMAP-Rule" id="MF_00014"/>
    </source>
</evidence>
<comment type="domain">
    <text evidence="5">The PRC barrel domain binds ribosomal protein uS19.</text>
</comment>
<evidence type="ECO:0000256" key="2">
    <source>
        <dbReference type="ARBA" id="ARBA00022517"/>
    </source>
</evidence>
<dbReference type="PANTHER" id="PTHR33692:SF1">
    <property type="entry name" value="RIBOSOME MATURATION FACTOR RIMM"/>
    <property type="match status" value="1"/>
</dbReference>
<comment type="similarity">
    <text evidence="5">Belongs to the RimM family.</text>
</comment>
<evidence type="ECO:0000256" key="3">
    <source>
        <dbReference type="ARBA" id="ARBA00022552"/>
    </source>
</evidence>
<keyword evidence="3 5" id="KW-0698">rRNA processing</keyword>
<protein>
    <recommendedName>
        <fullName evidence="5">Ribosome maturation factor RimM</fullName>
    </recommendedName>
</protein>
<name>A0A4R6RE32_9HYPH</name>
<dbReference type="InterPro" id="IPR002676">
    <property type="entry name" value="RimM_N"/>
</dbReference>
<evidence type="ECO:0000256" key="4">
    <source>
        <dbReference type="ARBA" id="ARBA00023186"/>
    </source>
</evidence>
<dbReference type="SUPFAM" id="SSF50346">
    <property type="entry name" value="PRC-barrel domain"/>
    <property type="match status" value="1"/>
</dbReference>
<organism evidence="9 10">
    <name type="scientific">Oharaeibacter diazotrophicus</name>
    <dbReference type="NCBI Taxonomy" id="1920512"/>
    <lineage>
        <taxon>Bacteria</taxon>
        <taxon>Pseudomonadati</taxon>
        <taxon>Pseudomonadota</taxon>
        <taxon>Alphaproteobacteria</taxon>
        <taxon>Hyphomicrobiales</taxon>
        <taxon>Pleomorphomonadaceae</taxon>
        <taxon>Oharaeibacter</taxon>
    </lineage>
</organism>
<evidence type="ECO:0000313" key="10">
    <source>
        <dbReference type="Proteomes" id="UP000294547"/>
    </source>
</evidence>
<keyword evidence="2 5" id="KW-0690">Ribosome biogenesis</keyword>
<feature type="region of interest" description="Disordered" evidence="6">
    <location>
        <begin position="174"/>
        <end position="194"/>
    </location>
</feature>
<dbReference type="GO" id="GO:0043022">
    <property type="term" value="F:ribosome binding"/>
    <property type="evidence" value="ECO:0007669"/>
    <property type="project" value="InterPro"/>
</dbReference>
<evidence type="ECO:0000256" key="6">
    <source>
        <dbReference type="SAM" id="MobiDB-lite"/>
    </source>
</evidence>
<dbReference type="InterPro" id="IPR011961">
    <property type="entry name" value="RimM"/>
</dbReference>
<dbReference type="Gene3D" id="2.30.30.240">
    <property type="entry name" value="PRC-barrel domain"/>
    <property type="match status" value="1"/>
</dbReference>
<evidence type="ECO:0000256" key="1">
    <source>
        <dbReference type="ARBA" id="ARBA00022490"/>
    </source>
</evidence>
<keyword evidence="4 5" id="KW-0143">Chaperone</keyword>
<dbReference type="InterPro" id="IPR009000">
    <property type="entry name" value="Transl_B-barrel_sf"/>
</dbReference>
<dbReference type="GO" id="GO:0005840">
    <property type="term" value="C:ribosome"/>
    <property type="evidence" value="ECO:0007669"/>
    <property type="project" value="InterPro"/>
</dbReference>